<protein>
    <submittedName>
        <fullName evidence="9">Iron chelate uptake ABC transporter, FeCT family, permease protein</fullName>
    </submittedName>
</protein>
<dbReference type="InterPro" id="IPR037294">
    <property type="entry name" value="ABC_BtuC-like"/>
</dbReference>
<feature type="transmembrane region" description="Helical" evidence="8">
    <location>
        <begin position="107"/>
        <end position="126"/>
    </location>
</feature>
<feature type="transmembrane region" description="Helical" evidence="8">
    <location>
        <begin position="133"/>
        <end position="158"/>
    </location>
</feature>
<evidence type="ECO:0000256" key="2">
    <source>
        <dbReference type="ARBA" id="ARBA00007935"/>
    </source>
</evidence>
<dbReference type="Proteomes" id="UP000004846">
    <property type="component" value="Unassembled WGS sequence"/>
</dbReference>
<dbReference type="GO" id="GO:0022857">
    <property type="term" value="F:transmembrane transporter activity"/>
    <property type="evidence" value="ECO:0007669"/>
    <property type="project" value="InterPro"/>
</dbReference>
<name>A0A125W7S4_ENTFL</name>
<accession>A0A125W7S4</accession>
<keyword evidence="4" id="KW-1003">Cell membrane</keyword>
<dbReference type="RefSeq" id="WP_002371665.1">
    <property type="nucleotide sequence ID" value="NZ_GL454432.1"/>
</dbReference>
<comment type="similarity">
    <text evidence="2">Belongs to the binding-protein-dependent transport system permease family. FecCD subfamily.</text>
</comment>
<dbReference type="HOGENOM" id="CLU_050494_0_0_9"/>
<feature type="transmembrane region" description="Helical" evidence="8">
    <location>
        <begin position="241"/>
        <end position="257"/>
    </location>
</feature>
<dbReference type="InterPro" id="IPR000522">
    <property type="entry name" value="ABC_transptr_permease_BtuC"/>
</dbReference>
<evidence type="ECO:0000256" key="1">
    <source>
        <dbReference type="ARBA" id="ARBA00004651"/>
    </source>
</evidence>
<dbReference type="AlphaFoldDB" id="A0A125W7S4"/>
<evidence type="ECO:0000256" key="7">
    <source>
        <dbReference type="ARBA" id="ARBA00023136"/>
    </source>
</evidence>
<evidence type="ECO:0000256" key="5">
    <source>
        <dbReference type="ARBA" id="ARBA00022692"/>
    </source>
</evidence>
<feature type="transmembrane region" description="Helical" evidence="8">
    <location>
        <begin position="45"/>
        <end position="63"/>
    </location>
</feature>
<dbReference type="PANTHER" id="PTHR30472:SF19">
    <property type="entry name" value="PETROBACTIN IMPORT SYSTEM PERMEASE PROTEIN YCLO"/>
    <property type="match status" value="1"/>
</dbReference>
<keyword evidence="5 8" id="KW-0812">Transmembrane</keyword>
<keyword evidence="7 8" id="KW-0472">Membrane</keyword>
<dbReference type="Gene3D" id="1.10.3470.10">
    <property type="entry name" value="ABC transporter involved in vitamin B12 uptake, BtuC"/>
    <property type="match status" value="1"/>
</dbReference>
<dbReference type="EMBL" id="AEBR01000027">
    <property type="protein sequence ID" value="EFM83361.1"/>
    <property type="molecule type" value="Genomic_DNA"/>
</dbReference>
<evidence type="ECO:0000313" key="9">
    <source>
        <dbReference type="EMBL" id="EFM83361.1"/>
    </source>
</evidence>
<organism evidence="9 10">
    <name type="scientific">Enterococcus faecalis TX4248</name>
    <dbReference type="NCBI Taxonomy" id="749495"/>
    <lineage>
        <taxon>Bacteria</taxon>
        <taxon>Bacillati</taxon>
        <taxon>Bacillota</taxon>
        <taxon>Bacilli</taxon>
        <taxon>Lactobacillales</taxon>
        <taxon>Enterococcaceae</taxon>
        <taxon>Enterococcus</taxon>
    </lineage>
</organism>
<evidence type="ECO:0000256" key="6">
    <source>
        <dbReference type="ARBA" id="ARBA00022989"/>
    </source>
</evidence>
<evidence type="ECO:0000256" key="3">
    <source>
        <dbReference type="ARBA" id="ARBA00022448"/>
    </source>
</evidence>
<evidence type="ECO:0000256" key="8">
    <source>
        <dbReference type="SAM" id="Phobius"/>
    </source>
</evidence>
<gene>
    <name evidence="9" type="ORF">HMPREF9498_00990</name>
</gene>
<sequence length="321" mass="35977">MKRPLKKWLSLLLLLAAVVIVSLCYLTYNTYGNWSFALALRGKKLLAFIFVGIAAAFSTISFQTVTQNHFLTPNILGMDSLYVFVQTVLFFLLGGAQALGQVSLGSFLMNVFLMVFLSTSLSYFLLRKNQSDLFLLLMIGMILGTFFSSISTFLQVIMDPNEYDLLQGKLFASFGNVNSQYLVFVGVAVLMICGILWRESYRLDVLHLGNHQAQNLGIAVNQFQLVLLCLISSLVGLSTALVGPITFLGFIVANMSYQFMKTYRHRELFVAGSLIAVFLLVFGQLMVEQVFHLNTPLSVVIQFVGGVYFIWKIIAERKQRT</sequence>
<proteinExistence type="inferred from homology"/>
<reference evidence="9 10" key="1">
    <citation type="submission" date="2010-07" db="EMBL/GenBank/DDBJ databases">
        <authorList>
            <person name="Sid Ahmed O."/>
        </authorList>
    </citation>
    <scope>NUCLEOTIDE SEQUENCE [LARGE SCALE GENOMIC DNA]</scope>
    <source>
        <strain evidence="9 10">TX4248</strain>
    </source>
</reference>
<feature type="transmembrane region" description="Helical" evidence="8">
    <location>
        <begin position="178"/>
        <end position="197"/>
    </location>
</feature>
<dbReference type="GO" id="GO:0033214">
    <property type="term" value="P:siderophore-iron import into cell"/>
    <property type="evidence" value="ECO:0007669"/>
    <property type="project" value="TreeGrafter"/>
</dbReference>
<evidence type="ECO:0000313" key="10">
    <source>
        <dbReference type="Proteomes" id="UP000004846"/>
    </source>
</evidence>
<keyword evidence="6 8" id="KW-1133">Transmembrane helix</keyword>
<comment type="caution">
    <text evidence="9">The sequence shown here is derived from an EMBL/GenBank/DDBJ whole genome shotgun (WGS) entry which is preliminary data.</text>
</comment>
<dbReference type="PANTHER" id="PTHR30472">
    <property type="entry name" value="FERRIC ENTEROBACTIN TRANSPORT SYSTEM PERMEASE PROTEIN"/>
    <property type="match status" value="1"/>
</dbReference>
<feature type="transmembrane region" description="Helical" evidence="8">
    <location>
        <begin position="293"/>
        <end position="311"/>
    </location>
</feature>
<keyword evidence="3" id="KW-0813">Transport</keyword>
<dbReference type="CDD" id="cd06550">
    <property type="entry name" value="TM_ABC_iron-siderophores_like"/>
    <property type="match status" value="1"/>
</dbReference>
<dbReference type="GO" id="GO:0005886">
    <property type="term" value="C:plasma membrane"/>
    <property type="evidence" value="ECO:0007669"/>
    <property type="project" value="UniProtKB-SubCell"/>
</dbReference>
<evidence type="ECO:0000256" key="4">
    <source>
        <dbReference type="ARBA" id="ARBA00022475"/>
    </source>
</evidence>
<comment type="subcellular location">
    <subcellularLocation>
        <location evidence="1">Cell membrane</location>
        <topology evidence="1">Multi-pass membrane protein</topology>
    </subcellularLocation>
</comment>
<dbReference type="Pfam" id="PF01032">
    <property type="entry name" value="FecCD"/>
    <property type="match status" value="1"/>
</dbReference>
<feature type="transmembrane region" description="Helical" evidence="8">
    <location>
        <begin position="269"/>
        <end position="287"/>
    </location>
</feature>
<dbReference type="SUPFAM" id="SSF81345">
    <property type="entry name" value="ABC transporter involved in vitamin B12 uptake, BtuC"/>
    <property type="match status" value="1"/>
</dbReference>
<feature type="transmembrane region" description="Helical" evidence="8">
    <location>
        <begin position="75"/>
        <end position="95"/>
    </location>
</feature>